<feature type="non-terminal residue" evidence="7">
    <location>
        <position position="286"/>
    </location>
</feature>
<evidence type="ECO:0000256" key="3">
    <source>
        <dbReference type="ARBA" id="ARBA00022989"/>
    </source>
</evidence>
<feature type="transmembrane region" description="Helical" evidence="5">
    <location>
        <begin position="102"/>
        <end position="127"/>
    </location>
</feature>
<dbReference type="InterPro" id="IPR051832">
    <property type="entry name" value="mTOR-Rac_regulators"/>
</dbReference>
<keyword evidence="6" id="KW-1185">Reference proteome</keyword>
<feature type="transmembrane region" description="Helical" evidence="5">
    <location>
        <begin position="234"/>
        <end position="255"/>
    </location>
</feature>
<comment type="subcellular location">
    <subcellularLocation>
        <location evidence="1">Membrane</location>
        <topology evidence="1">Multi-pass membrane protein</topology>
    </subcellularLocation>
</comment>
<dbReference type="SUPFAM" id="SSF103473">
    <property type="entry name" value="MFS general substrate transporter"/>
    <property type="match status" value="1"/>
</dbReference>
<protein>
    <submittedName>
        <fullName evidence="7">Integral membrane protein GPR155-like</fullName>
    </submittedName>
</protein>
<sequence>MVLFQMPFHLENTTCCETPIDLLLNQNLMLKNVTSESPELSGTDSLLPSLGKCFSIVLLGYLAGRFGVVQKDDMTGLKVFTSSFSLPSLIFLNLATLDLAAVNWHFIVGIFVGKSLTFILVVLTTVVLQKPVDLAEAGLYGIFCTQGNDFGLAYPLVSSLYEKYRPTYPGYLYLISPISLMILNPIAFLLMEVEKLRTSEGQNTPSPEKKNDQKLKIVNKVLLVLWRILKNPNVFMTILGLAGNFVFQGQIPLLLNEVLQVQLLVCLLILSYIDVTGCIKTLGQIQ</sequence>
<evidence type="ECO:0000256" key="2">
    <source>
        <dbReference type="ARBA" id="ARBA00022692"/>
    </source>
</evidence>
<gene>
    <name evidence="7" type="primary">LOC106477100</name>
</gene>
<feature type="transmembrane region" description="Helical" evidence="5">
    <location>
        <begin position="261"/>
        <end position="282"/>
    </location>
</feature>
<dbReference type="PANTHER" id="PTHR22829:SF5">
    <property type="entry name" value="INTEGRAL MEMBRANE PROTEIN GPR155"/>
    <property type="match status" value="1"/>
</dbReference>
<dbReference type="Pfam" id="PF03547">
    <property type="entry name" value="Mem_trans"/>
    <property type="match status" value="1"/>
</dbReference>
<keyword evidence="3 5" id="KW-1133">Transmembrane helix</keyword>
<feature type="transmembrane region" description="Helical" evidence="5">
    <location>
        <begin position="170"/>
        <end position="190"/>
    </location>
</feature>
<evidence type="ECO:0000256" key="1">
    <source>
        <dbReference type="ARBA" id="ARBA00004141"/>
    </source>
</evidence>
<dbReference type="InterPro" id="IPR004776">
    <property type="entry name" value="Mem_transp_PIN-like"/>
</dbReference>
<dbReference type="PANTHER" id="PTHR22829">
    <property type="entry name" value="DEP DOMAIN PROTEIN"/>
    <property type="match status" value="1"/>
</dbReference>
<feature type="transmembrane region" description="Helical" evidence="5">
    <location>
        <begin position="46"/>
        <end position="64"/>
    </location>
</feature>
<dbReference type="RefSeq" id="XP_013793153.2">
    <property type="nucleotide sequence ID" value="XM_013937699.2"/>
</dbReference>
<evidence type="ECO:0000256" key="5">
    <source>
        <dbReference type="SAM" id="Phobius"/>
    </source>
</evidence>
<feature type="transmembrane region" description="Helical" evidence="5">
    <location>
        <begin position="76"/>
        <end position="96"/>
    </location>
</feature>
<feature type="non-terminal residue" evidence="7">
    <location>
        <position position="1"/>
    </location>
</feature>
<dbReference type="InterPro" id="IPR036259">
    <property type="entry name" value="MFS_trans_sf"/>
</dbReference>
<evidence type="ECO:0000313" key="7">
    <source>
        <dbReference type="RefSeq" id="XP_013793153.2"/>
    </source>
</evidence>
<reference evidence="7" key="1">
    <citation type="submission" date="2025-08" db="UniProtKB">
        <authorList>
            <consortium name="RefSeq"/>
        </authorList>
    </citation>
    <scope>IDENTIFICATION</scope>
    <source>
        <tissue evidence="7">Muscle</tissue>
    </source>
</reference>
<proteinExistence type="predicted"/>
<evidence type="ECO:0000313" key="6">
    <source>
        <dbReference type="Proteomes" id="UP000694941"/>
    </source>
</evidence>
<evidence type="ECO:0000256" key="4">
    <source>
        <dbReference type="ARBA" id="ARBA00023136"/>
    </source>
</evidence>
<name>A0ABM1C2Q2_LIMPO</name>
<keyword evidence="4 5" id="KW-0472">Membrane</keyword>
<keyword evidence="2 5" id="KW-0812">Transmembrane</keyword>
<dbReference type="GeneID" id="106477100"/>
<accession>A0ABM1C2Q2</accession>
<dbReference type="Proteomes" id="UP000694941">
    <property type="component" value="Unplaced"/>
</dbReference>
<organism evidence="6 7">
    <name type="scientific">Limulus polyphemus</name>
    <name type="common">Atlantic horseshoe crab</name>
    <dbReference type="NCBI Taxonomy" id="6850"/>
    <lineage>
        <taxon>Eukaryota</taxon>
        <taxon>Metazoa</taxon>
        <taxon>Ecdysozoa</taxon>
        <taxon>Arthropoda</taxon>
        <taxon>Chelicerata</taxon>
        <taxon>Merostomata</taxon>
        <taxon>Xiphosura</taxon>
        <taxon>Limulidae</taxon>
        <taxon>Limulus</taxon>
    </lineage>
</organism>